<comment type="catalytic activity">
    <reaction evidence="11">
        <text>L-seryl-[isocitrate dehydrogenase] + ATP = O-phospho-L-seryl-[isocitrate dehydrogenase] + ADP + H(+)</text>
        <dbReference type="Rhea" id="RHEA:43540"/>
        <dbReference type="Rhea" id="RHEA-COMP:10605"/>
        <dbReference type="Rhea" id="RHEA-COMP:10606"/>
        <dbReference type="ChEBI" id="CHEBI:15378"/>
        <dbReference type="ChEBI" id="CHEBI:29999"/>
        <dbReference type="ChEBI" id="CHEBI:30616"/>
        <dbReference type="ChEBI" id="CHEBI:83421"/>
        <dbReference type="ChEBI" id="CHEBI:456216"/>
        <dbReference type="EC" id="2.7.11.5"/>
    </reaction>
</comment>
<evidence type="ECO:0000313" key="15">
    <source>
        <dbReference type="Proteomes" id="UP000626370"/>
    </source>
</evidence>
<keyword evidence="2 11" id="KW-0963">Cytoplasm</keyword>
<evidence type="ECO:0000256" key="3">
    <source>
        <dbReference type="ARBA" id="ARBA00022527"/>
    </source>
</evidence>
<dbReference type="PIRSF" id="PIRSF000719">
    <property type="entry name" value="AceK"/>
    <property type="match status" value="1"/>
</dbReference>
<keyword evidence="9 11" id="KW-0067">ATP-binding</keyword>
<dbReference type="Proteomes" id="UP000626370">
    <property type="component" value="Unassembled WGS sequence"/>
</dbReference>
<evidence type="ECO:0000256" key="4">
    <source>
        <dbReference type="ARBA" id="ARBA00022532"/>
    </source>
</evidence>
<evidence type="ECO:0000256" key="1">
    <source>
        <dbReference type="ARBA" id="ARBA00022435"/>
    </source>
</evidence>
<proteinExistence type="inferred from homology"/>
<dbReference type="EC" id="3.1.3.-" evidence="11"/>
<keyword evidence="15" id="KW-1185">Reference proteome</keyword>
<evidence type="ECO:0000256" key="10">
    <source>
        <dbReference type="ARBA" id="ARBA00022912"/>
    </source>
</evidence>
<dbReference type="EC" id="2.7.11.5" evidence="11"/>
<keyword evidence="7 11" id="KW-0418">Kinase</keyword>
<feature type="active site" evidence="11">
    <location>
        <position position="372"/>
    </location>
</feature>
<evidence type="ECO:0000256" key="2">
    <source>
        <dbReference type="ARBA" id="ARBA00022490"/>
    </source>
</evidence>
<evidence type="ECO:0000259" key="13">
    <source>
        <dbReference type="Pfam" id="PF20423"/>
    </source>
</evidence>
<dbReference type="Pfam" id="PF06315">
    <property type="entry name" value="AceK_kinase"/>
    <property type="match status" value="1"/>
</dbReference>
<accession>A0ABQ3IP66</accession>
<evidence type="ECO:0000256" key="5">
    <source>
        <dbReference type="ARBA" id="ARBA00022679"/>
    </source>
</evidence>
<keyword evidence="5 11" id="KW-0808">Transferase</keyword>
<dbReference type="EMBL" id="BNAH01000005">
    <property type="protein sequence ID" value="GHE87707.1"/>
    <property type="molecule type" value="Genomic_DNA"/>
</dbReference>
<dbReference type="HAMAP" id="MF_00747">
    <property type="entry name" value="AceK"/>
    <property type="match status" value="1"/>
</dbReference>
<evidence type="ECO:0000256" key="7">
    <source>
        <dbReference type="ARBA" id="ARBA00022777"/>
    </source>
</evidence>
<keyword evidence="8 11" id="KW-0378">Hydrolase</keyword>
<dbReference type="PANTHER" id="PTHR39559:SF1">
    <property type="entry name" value="ISOCITRATE DEHYDROGENASE KINASE_PHOSPHATASE"/>
    <property type="match status" value="1"/>
</dbReference>
<evidence type="ECO:0000256" key="8">
    <source>
        <dbReference type="ARBA" id="ARBA00022801"/>
    </source>
</evidence>
<keyword evidence="4 11" id="KW-0816">Tricarboxylic acid cycle</keyword>
<evidence type="ECO:0000256" key="11">
    <source>
        <dbReference type="HAMAP-Rule" id="MF_00747"/>
    </source>
</evidence>
<comment type="similarity">
    <text evidence="11">Belongs to the AceK family.</text>
</comment>
<dbReference type="InterPro" id="IPR046854">
    <property type="entry name" value="AceK_regulatory"/>
</dbReference>
<dbReference type="InterPro" id="IPR046855">
    <property type="entry name" value="AceK_kinase"/>
</dbReference>
<dbReference type="GO" id="GO:0016301">
    <property type="term" value="F:kinase activity"/>
    <property type="evidence" value="ECO:0007669"/>
    <property type="project" value="UniProtKB-KW"/>
</dbReference>
<name>A0ABQ3IP66_9GAMM</name>
<gene>
    <name evidence="11 14" type="primary">aceK</name>
    <name evidence="14" type="ORF">GCM10011501_16540</name>
</gene>
<keyword evidence="6 11" id="KW-0547">Nucleotide-binding</keyword>
<evidence type="ECO:0000259" key="12">
    <source>
        <dbReference type="Pfam" id="PF06315"/>
    </source>
</evidence>
<feature type="domain" description="Isocitrate dehydrogenase kinase/phosphatase (AceK) regulatory" evidence="13">
    <location>
        <begin position="9"/>
        <end position="310"/>
    </location>
</feature>
<feature type="binding site" evidence="11">
    <location>
        <position position="337"/>
    </location>
    <ligand>
        <name>ATP</name>
        <dbReference type="ChEBI" id="CHEBI:30616"/>
    </ligand>
</feature>
<sequence>MKNLAYAIAKTILNGFERHIYLYIEITRSAKERFEQCQWQAIQDAAKSRTDFYDKRVKETLATMSNDFQIQELDEALWQEVKSAYISILKTHSQPELAESFYNSVFCHLFERKYYLNDYIFVKSSLDECNYINVPQIYTRYHPAEVGLFQTIKKIIDKAEFNRPFKQLKCDINALIRAFAKQAQRTHYQLEDLQIDILNFVFYRNKGAYIIGRVISPAGITPFIVPITNDEKDGLALDALLTDEKNMAVVFGFARAYFFVDCIHPHALVDFLQELIPHKTRADLYSSIGFHKQGKTQFYRSLLQHLDNSEDKFELAAGIKGMVMSVFTLPSFPYVFKIIKDKFAPSKQMTKKDVKAKYRLVKLHDRVGRMADTMEYSEVAFPKSRFNEELLTELLAVAPSIIRFEDELIIIKHVYIERKMTPLNLYLMDATDEQIDKAMYGYGKAIKQLIAANIFPGDMLLKNFGVTRHGRVIFYDYDEITYMNEVNFRIKPEPVTEEQIYAAEPWYSVAPGDVFPEEIATFALANIKYRTAFLKHHAELLQASYWQQCQKSVAQGKFANVYPYPNRLRFSKQK</sequence>
<evidence type="ECO:0000256" key="9">
    <source>
        <dbReference type="ARBA" id="ARBA00022840"/>
    </source>
</evidence>
<dbReference type="RefSeq" id="WP_189377786.1">
    <property type="nucleotide sequence ID" value="NZ_BNAH01000005.1"/>
</dbReference>
<feature type="domain" description="Isocitrate dehydrogenase kinase/phosphatase (AceK) kinase" evidence="12">
    <location>
        <begin position="311"/>
        <end position="565"/>
    </location>
</feature>
<dbReference type="PANTHER" id="PTHR39559">
    <property type="match status" value="1"/>
</dbReference>
<dbReference type="NCBIfam" id="NF002804">
    <property type="entry name" value="PRK02946.1"/>
    <property type="match status" value="1"/>
</dbReference>
<comment type="caution">
    <text evidence="14">The sequence shown here is derived from an EMBL/GenBank/DDBJ whole genome shotgun (WGS) entry which is preliminary data.</text>
</comment>
<keyword evidence="1 11" id="KW-0329">Glyoxylate bypass</keyword>
<keyword evidence="10 11" id="KW-0904">Protein phosphatase</keyword>
<reference evidence="15" key="1">
    <citation type="journal article" date="2019" name="Int. J. Syst. Evol. Microbiol.">
        <title>The Global Catalogue of Microorganisms (GCM) 10K type strain sequencing project: providing services to taxonomists for standard genome sequencing and annotation.</title>
        <authorList>
            <consortium name="The Broad Institute Genomics Platform"/>
            <consortium name="The Broad Institute Genome Sequencing Center for Infectious Disease"/>
            <person name="Wu L."/>
            <person name="Ma J."/>
        </authorList>
    </citation>
    <scope>NUCLEOTIDE SEQUENCE [LARGE SCALE GENOMIC DNA]</scope>
    <source>
        <strain evidence="15">CGMCC 1.15922</strain>
    </source>
</reference>
<evidence type="ECO:0000256" key="6">
    <source>
        <dbReference type="ARBA" id="ARBA00022741"/>
    </source>
</evidence>
<protein>
    <recommendedName>
        <fullName evidence="11">Isocitrate dehydrogenase kinase/phosphatase</fullName>
        <shortName evidence="11">IDH kinase/phosphatase</shortName>
        <shortName evidence="11">IDHK/P</shortName>
        <ecNumber evidence="11">2.7.11.5</ecNumber>
        <ecNumber evidence="11">3.1.3.-</ecNumber>
    </recommendedName>
</protein>
<keyword evidence="3 11" id="KW-0723">Serine/threonine-protein kinase</keyword>
<dbReference type="InterPro" id="IPR010452">
    <property type="entry name" value="Isocitrate_DH_AceK"/>
</dbReference>
<dbReference type="Pfam" id="PF20423">
    <property type="entry name" value="AceK_regulatory"/>
    <property type="match status" value="1"/>
</dbReference>
<comment type="function">
    <text evidence="11">Bifunctional enzyme which can phosphorylate or dephosphorylate isocitrate dehydrogenase (IDH) on a specific serine residue. This is a regulatory mechanism which enables bacteria to bypass the Krebs cycle via the glyoxylate shunt in response to the source of carbon. When bacteria are grown on glucose, IDH is fully active and unphosphorylated, but when grown on acetate or ethanol, the activity of IDH declines drastically concomitant with its phosphorylation.</text>
</comment>
<evidence type="ECO:0000313" key="14">
    <source>
        <dbReference type="EMBL" id="GHE87707.1"/>
    </source>
</evidence>
<feature type="binding site" evidence="11">
    <location>
        <begin position="316"/>
        <end position="322"/>
    </location>
    <ligand>
        <name>ATP</name>
        <dbReference type="ChEBI" id="CHEBI:30616"/>
    </ligand>
</feature>
<comment type="subcellular location">
    <subcellularLocation>
        <location evidence="11">Cytoplasm</location>
    </subcellularLocation>
</comment>
<organism evidence="14 15">
    <name type="scientific">Thalassotalea profundi</name>
    <dbReference type="NCBI Taxonomy" id="2036687"/>
    <lineage>
        <taxon>Bacteria</taxon>
        <taxon>Pseudomonadati</taxon>
        <taxon>Pseudomonadota</taxon>
        <taxon>Gammaproteobacteria</taxon>
        <taxon>Alteromonadales</taxon>
        <taxon>Colwelliaceae</taxon>
        <taxon>Thalassotalea</taxon>
    </lineage>
</organism>